<name>A0A5B8G334_9RHOB</name>
<dbReference type="OrthoDB" id="8481795at2"/>
<evidence type="ECO:0000313" key="2">
    <source>
        <dbReference type="EMBL" id="QDL93652.1"/>
    </source>
</evidence>
<dbReference type="EMBL" id="CP040818">
    <property type="protein sequence ID" value="QDL93652.1"/>
    <property type="molecule type" value="Genomic_DNA"/>
</dbReference>
<accession>A0A5B8G334</accession>
<keyword evidence="1" id="KW-1133">Transmembrane helix</keyword>
<keyword evidence="1" id="KW-0472">Membrane</keyword>
<evidence type="ECO:0000256" key="1">
    <source>
        <dbReference type="SAM" id="Phobius"/>
    </source>
</evidence>
<dbReference type="AlphaFoldDB" id="A0A5B8G334"/>
<evidence type="ECO:0000313" key="3">
    <source>
        <dbReference type="Proteomes" id="UP000305888"/>
    </source>
</evidence>
<gene>
    <name evidence="2" type="ORF">FDP22_08695</name>
</gene>
<dbReference type="KEGG" id="ppru:FDP22_08695"/>
<keyword evidence="3" id="KW-1185">Reference proteome</keyword>
<dbReference type="Proteomes" id="UP000305888">
    <property type="component" value="Chromosome"/>
</dbReference>
<keyword evidence="1" id="KW-0812">Transmembrane</keyword>
<evidence type="ECO:0008006" key="4">
    <source>
        <dbReference type="Google" id="ProtNLM"/>
    </source>
</evidence>
<organism evidence="2 3">
    <name type="scientific">Paroceanicella profunda</name>
    <dbReference type="NCBI Taxonomy" id="2579971"/>
    <lineage>
        <taxon>Bacteria</taxon>
        <taxon>Pseudomonadati</taxon>
        <taxon>Pseudomonadota</taxon>
        <taxon>Alphaproteobacteria</taxon>
        <taxon>Rhodobacterales</taxon>
        <taxon>Paracoccaceae</taxon>
        <taxon>Paroceanicella</taxon>
    </lineage>
</organism>
<feature type="transmembrane region" description="Helical" evidence="1">
    <location>
        <begin position="33"/>
        <end position="52"/>
    </location>
</feature>
<reference evidence="2 3" key="1">
    <citation type="submission" date="2019-06" db="EMBL/GenBank/DDBJ databases">
        <title>Genome sequence of Rhodobacteraceae bacterium D4M1.</title>
        <authorList>
            <person name="Cao J."/>
        </authorList>
    </citation>
    <scope>NUCLEOTIDE SEQUENCE [LARGE SCALE GENOMIC DNA]</scope>
    <source>
        <strain evidence="2 3">D4M1</strain>
    </source>
</reference>
<proteinExistence type="predicted"/>
<sequence length="64" mass="7049">MQDRALVLPLLAVFLFMPPCIRLFAGPQALFGLPVIVVYVFGVWCLLVFAAFRLSRGLARGEAP</sequence>
<protein>
    <recommendedName>
        <fullName evidence="4">DUF3311 domain-containing protein</fullName>
    </recommendedName>
</protein>